<dbReference type="EMBL" id="NEDP02002450">
    <property type="protein sequence ID" value="OWF50791.1"/>
    <property type="molecule type" value="Genomic_DNA"/>
</dbReference>
<evidence type="ECO:0000256" key="2">
    <source>
        <dbReference type="ARBA" id="ARBA00023015"/>
    </source>
</evidence>
<keyword evidence="5" id="KW-0539">Nucleus</keyword>
<protein>
    <submittedName>
        <fullName evidence="7">Proline-rich nuclear receptor coactivator 2</fullName>
    </submittedName>
</protein>
<evidence type="ECO:0000256" key="6">
    <source>
        <dbReference type="SAM" id="MobiDB-lite"/>
    </source>
</evidence>
<dbReference type="InterPro" id="IPR028322">
    <property type="entry name" value="PNRC-like_rgn"/>
</dbReference>
<organism evidence="7 8">
    <name type="scientific">Mizuhopecten yessoensis</name>
    <name type="common">Japanese scallop</name>
    <name type="synonym">Patinopecten yessoensis</name>
    <dbReference type="NCBI Taxonomy" id="6573"/>
    <lineage>
        <taxon>Eukaryota</taxon>
        <taxon>Metazoa</taxon>
        <taxon>Spiralia</taxon>
        <taxon>Lophotrochozoa</taxon>
        <taxon>Mollusca</taxon>
        <taxon>Bivalvia</taxon>
        <taxon>Autobranchia</taxon>
        <taxon>Pteriomorphia</taxon>
        <taxon>Pectinida</taxon>
        <taxon>Pectinoidea</taxon>
        <taxon>Pectinidae</taxon>
        <taxon>Mizuhopecten</taxon>
    </lineage>
</organism>
<feature type="compositionally biased region" description="Basic and acidic residues" evidence="6">
    <location>
        <begin position="65"/>
        <end position="74"/>
    </location>
</feature>
<evidence type="ECO:0000256" key="5">
    <source>
        <dbReference type="ARBA" id="ARBA00023242"/>
    </source>
</evidence>
<dbReference type="InterPro" id="IPR026780">
    <property type="entry name" value="PNRC1/2"/>
</dbReference>
<evidence type="ECO:0000256" key="1">
    <source>
        <dbReference type="ARBA" id="ARBA00004123"/>
    </source>
</evidence>
<gene>
    <name evidence="7" type="ORF">KP79_PYT17777</name>
</gene>
<feature type="compositionally biased region" description="Polar residues" evidence="6">
    <location>
        <begin position="1"/>
        <end position="10"/>
    </location>
</feature>
<dbReference type="GO" id="GO:0005634">
    <property type="term" value="C:nucleus"/>
    <property type="evidence" value="ECO:0007669"/>
    <property type="project" value="UniProtKB-SubCell"/>
</dbReference>
<evidence type="ECO:0000256" key="4">
    <source>
        <dbReference type="ARBA" id="ARBA00023163"/>
    </source>
</evidence>
<dbReference type="AlphaFoldDB" id="A0A210QPZ3"/>
<keyword evidence="3" id="KW-0010">Activator</keyword>
<feature type="compositionally biased region" description="Polar residues" evidence="6">
    <location>
        <begin position="78"/>
        <end position="90"/>
    </location>
</feature>
<keyword evidence="2" id="KW-0805">Transcription regulation</keyword>
<dbReference type="PANTHER" id="PTHR15405">
    <property type="entry name" value="PROLINE-RICH NUCLEAR RECEPTOR COACTIVATOR"/>
    <property type="match status" value="1"/>
</dbReference>
<proteinExistence type="predicted"/>
<dbReference type="Proteomes" id="UP000242188">
    <property type="component" value="Unassembled WGS sequence"/>
</dbReference>
<evidence type="ECO:0000313" key="8">
    <source>
        <dbReference type="Proteomes" id="UP000242188"/>
    </source>
</evidence>
<keyword evidence="7" id="KW-0675">Receptor</keyword>
<evidence type="ECO:0000313" key="7">
    <source>
        <dbReference type="EMBL" id="OWF50791.1"/>
    </source>
</evidence>
<keyword evidence="8" id="KW-1185">Reference proteome</keyword>
<dbReference type="Pfam" id="PF15365">
    <property type="entry name" value="PNRC"/>
    <property type="match status" value="1"/>
</dbReference>
<sequence>MTYPQISNASKMKKSSEYHAKQRRFAGGRFSPNRGKDKGVPSPVSAINDPRPHLSSKNGNYIPKVQKDQGRYDGENAFTRTPSPDGQSNGVYAGAKFSDPPSPTVLPKPPSHWMMRCSFEEPQNNIDMSSQLKMILKVQV</sequence>
<keyword evidence="4" id="KW-0804">Transcription</keyword>
<feature type="region of interest" description="Disordered" evidence="6">
    <location>
        <begin position="1"/>
        <end position="105"/>
    </location>
</feature>
<comment type="subcellular location">
    <subcellularLocation>
        <location evidence="1">Nucleus</location>
    </subcellularLocation>
</comment>
<name>A0A210QPZ3_MIZYE</name>
<reference evidence="7 8" key="1">
    <citation type="journal article" date="2017" name="Nat. Ecol. Evol.">
        <title>Scallop genome provides insights into evolution of bilaterian karyotype and development.</title>
        <authorList>
            <person name="Wang S."/>
            <person name="Zhang J."/>
            <person name="Jiao W."/>
            <person name="Li J."/>
            <person name="Xun X."/>
            <person name="Sun Y."/>
            <person name="Guo X."/>
            <person name="Huan P."/>
            <person name="Dong B."/>
            <person name="Zhang L."/>
            <person name="Hu X."/>
            <person name="Sun X."/>
            <person name="Wang J."/>
            <person name="Zhao C."/>
            <person name="Wang Y."/>
            <person name="Wang D."/>
            <person name="Huang X."/>
            <person name="Wang R."/>
            <person name="Lv J."/>
            <person name="Li Y."/>
            <person name="Zhang Z."/>
            <person name="Liu B."/>
            <person name="Lu W."/>
            <person name="Hui Y."/>
            <person name="Liang J."/>
            <person name="Zhou Z."/>
            <person name="Hou R."/>
            <person name="Li X."/>
            <person name="Liu Y."/>
            <person name="Li H."/>
            <person name="Ning X."/>
            <person name="Lin Y."/>
            <person name="Zhao L."/>
            <person name="Xing Q."/>
            <person name="Dou J."/>
            <person name="Li Y."/>
            <person name="Mao J."/>
            <person name="Guo H."/>
            <person name="Dou H."/>
            <person name="Li T."/>
            <person name="Mu C."/>
            <person name="Jiang W."/>
            <person name="Fu Q."/>
            <person name="Fu X."/>
            <person name="Miao Y."/>
            <person name="Liu J."/>
            <person name="Yu Q."/>
            <person name="Li R."/>
            <person name="Liao H."/>
            <person name="Li X."/>
            <person name="Kong Y."/>
            <person name="Jiang Z."/>
            <person name="Chourrout D."/>
            <person name="Li R."/>
            <person name="Bao Z."/>
        </authorList>
    </citation>
    <scope>NUCLEOTIDE SEQUENCE [LARGE SCALE GENOMIC DNA]</scope>
    <source>
        <strain evidence="7 8">PY_sf001</strain>
    </source>
</reference>
<comment type="caution">
    <text evidence="7">The sequence shown here is derived from an EMBL/GenBank/DDBJ whole genome shotgun (WGS) entry which is preliminary data.</text>
</comment>
<accession>A0A210QPZ3</accession>
<dbReference type="GO" id="GO:0016071">
    <property type="term" value="P:mRNA metabolic process"/>
    <property type="evidence" value="ECO:0007669"/>
    <property type="project" value="UniProtKB-ARBA"/>
</dbReference>
<evidence type="ECO:0000256" key="3">
    <source>
        <dbReference type="ARBA" id="ARBA00023159"/>
    </source>
</evidence>